<keyword evidence="3" id="KW-1185">Reference proteome</keyword>
<accession>A0A454JNU4</accession>
<dbReference type="Proteomes" id="UP000274139">
    <property type="component" value="Unassembled WGS sequence"/>
</dbReference>
<keyword evidence="1" id="KW-0812">Transmembrane</keyword>
<evidence type="ECO:0000256" key="1">
    <source>
        <dbReference type="SAM" id="Phobius"/>
    </source>
</evidence>
<reference evidence="2 3" key="1">
    <citation type="submission" date="2018-10" db="EMBL/GenBank/DDBJ databases">
        <title>Draft genome sequence of Aquitalea MWU14-2217 isolated from a wild cranberry bog in Provincetown, Massachusetts.</title>
        <authorList>
            <person name="Ebadzadsahrai G."/>
            <person name="Soby S."/>
        </authorList>
    </citation>
    <scope>NUCLEOTIDE SEQUENCE [LARGE SCALE GENOMIC DNA]</scope>
    <source>
        <strain evidence="2 3">MWU14-2217</strain>
    </source>
</reference>
<comment type="caution">
    <text evidence="2">The sequence shown here is derived from an EMBL/GenBank/DDBJ whole genome shotgun (WGS) entry which is preliminary data.</text>
</comment>
<dbReference type="AlphaFoldDB" id="A0A454JNU4"/>
<protein>
    <recommendedName>
        <fullName evidence="4">Electron transporter RnfA</fullName>
    </recommendedName>
</protein>
<evidence type="ECO:0000313" key="2">
    <source>
        <dbReference type="EMBL" id="RMD01968.1"/>
    </source>
</evidence>
<proteinExistence type="predicted"/>
<feature type="transmembrane region" description="Helical" evidence="1">
    <location>
        <begin position="174"/>
        <end position="193"/>
    </location>
</feature>
<organism evidence="2 3">
    <name type="scientific">Aquitalea palustris</name>
    <dbReference type="NCBI Taxonomy" id="2480983"/>
    <lineage>
        <taxon>Bacteria</taxon>
        <taxon>Pseudomonadati</taxon>
        <taxon>Pseudomonadota</taxon>
        <taxon>Betaproteobacteria</taxon>
        <taxon>Neisseriales</taxon>
        <taxon>Chromobacteriaceae</taxon>
        <taxon>Aquitalea</taxon>
    </lineage>
</organism>
<gene>
    <name evidence="2" type="ORF">EAY64_00765</name>
</gene>
<name>A0A454JNU4_9NEIS</name>
<feature type="transmembrane region" description="Helical" evidence="1">
    <location>
        <begin position="75"/>
        <end position="95"/>
    </location>
</feature>
<keyword evidence="1" id="KW-0472">Membrane</keyword>
<dbReference type="EMBL" id="RFAR01000003">
    <property type="protein sequence ID" value="RMD01968.1"/>
    <property type="molecule type" value="Genomic_DNA"/>
</dbReference>
<keyword evidence="1" id="KW-1133">Transmembrane helix</keyword>
<evidence type="ECO:0008006" key="4">
    <source>
        <dbReference type="Google" id="ProtNLM"/>
    </source>
</evidence>
<feature type="transmembrane region" description="Helical" evidence="1">
    <location>
        <begin position="107"/>
        <end position="126"/>
    </location>
</feature>
<feature type="transmembrane region" description="Helical" evidence="1">
    <location>
        <begin position="42"/>
        <end position="63"/>
    </location>
</feature>
<sequence length="194" mass="20033">MRFCFLDYPAMNFGLYLPLLAGLALCNHCRRPDDSQAATLALPAAMAMGLATAIMLLLGGGLLTLADSARLGLPLPLIAIVLQTASALLLAGALQRLAAGEAAQLGLGWPILLLNSLVAGLPLSCLPSVSSTMASLFTGLLSAALFTLLLAQFATLPARLQRCALPAWLRGRPALLLCALIIALALHGLGARLS</sequence>
<feature type="transmembrane region" description="Helical" evidence="1">
    <location>
        <begin position="133"/>
        <end position="154"/>
    </location>
</feature>
<evidence type="ECO:0000313" key="3">
    <source>
        <dbReference type="Proteomes" id="UP000274139"/>
    </source>
</evidence>